<keyword evidence="5" id="KW-0677">Repeat</keyword>
<evidence type="ECO:0000256" key="6">
    <source>
        <dbReference type="ARBA" id="ARBA00022989"/>
    </source>
</evidence>
<evidence type="ECO:0000256" key="9">
    <source>
        <dbReference type="ARBA" id="ARBA00023180"/>
    </source>
</evidence>
<dbReference type="RefSeq" id="XP_023563750.1">
    <property type="nucleotide sequence ID" value="XM_023707982.1"/>
</dbReference>
<keyword evidence="6" id="KW-1133">Transmembrane helix</keyword>
<evidence type="ECO:0000313" key="11">
    <source>
        <dbReference type="Proteomes" id="UP000515203"/>
    </source>
</evidence>
<dbReference type="FunFam" id="2.60.40.10:FF:000049">
    <property type="entry name" value="Leukocyte immunoglobulin-like receptor subfamily B member 1"/>
    <property type="match status" value="2"/>
</dbReference>
<dbReference type="SUPFAM" id="SSF48726">
    <property type="entry name" value="Immunoglobulin"/>
    <property type="match status" value="2"/>
</dbReference>
<dbReference type="PANTHER" id="PTHR11738:SF179">
    <property type="entry name" value="LEUKOCYTE IMMUNOGLOBULIN-LIKE RECEPTOR SUBFAMILY A MEMBER 5"/>
    <property type="match status" value="1"/>
</dbReference>
<sequence length="172" mass="19234">MWEDGGPKESSGSLPKSTLWAEPGSVIPWGRSVSVWCQGTLAAQKYHLYRDGRSRTLEVSILLSDRAKFFIRSMREDDAGQYRCTYHIPAGWSEPSDVLELVVTGVYSKPSLSALPHLVVMSGENVTLQCGPQRGLDRFILTKEGKDELSWTLVSRQNPKRPFQAKFHVGPV</sequence>
<evidence type="ECO:0000256" key="8">
    <source>
        <dbReference type="ARBA" id="ARBA00023157"/>
    </source>
</evidence>
<keyword evidence="3" id="KW-0812">Transmembrane</keyword>
<dbReference type="GO" id="GO:0002764">
    <property type="term" value="P:immune response-regulating signaling pathway"/>
    <property type="evidence" value="ECO:0007669"/>
    <property type="project" value="TreeGrafter"/>
</dbReference>
<reference evidence="12" key="1">
    <citation type="submission" date="2025-08" db="UniProtKB">
        <authorList>
            <consortium name="RefSeq"/>
        </authorList>
    </citation>
    <scope>IDENTIFICATION</scope>
</reference>
<accession>A0A6P6DUQ8</accession>
<dbReference type="InterPro" id="IPR036179">
    <property type="entry name" value="Ig-like_dom_sf"/>
</dbReference>
<evidence type="ECO:0000256" key="4">
    <source>
        <dbReference type="ARBA" id="ARBA00022729"/>
    </source>
</evidence>
<keyword evidence="4" id="KW-0732">Signal</keyword>
<protein>
    <submittedName>
        <fullName evidence="12">Leukocyte immunoglobulin-like receptor subfamily A member 5</fullName>
    </submittedName>
</protein>
<evidence type="ECO:0000256" key="3">
    <source>
        <dbReference type="ARBA" id="ARBA00022692"/>
    </source>
</evidence>
<keyword evidence="9" id="KW-0325">Glycoprotein</keyword>
<evidence type="ECO:0000256" key="7">
    <source>
        <dbReference type="ARBA" id="ARBA00023136"/>
    </source>
</evidence>
<evidence type="ECO:0000256" key="1">
    <source>
        <dbReference type="ARBA" id="ARBA00004162"/>
    </source>
</evidence>
<dbReference type="InParanoid" id="A0A6P6DUQ8"/>
<comment type="subcellular location">
    <subcellularLocation>
        <location evidence="1">Cell membrane</location>
        <topology evidence="1">Single-pass membrane protein</topology>
    </subcellularLocation>
</comment>
<evidence type="ECO:0000256" key="5">
    <source>
        <dbReference type="ARBA" id="ARBA00022737"/>
    </source>
</evidence>
<keyword evidence="2" id="KW-1003">Cell membrane</keyword>
<dbReference type="InterPro" id="IPR013783">
    <property type="entry name" value="Ig-like_fold"/>
</dbReference>
<feature type="non-terminal residue" evidence="12">
    <location>
        <position position="172"/>
    </location>
</feature>
<keyword evidence="7" id="KW-0472">Membrane</keyword>
<organism evidence="11 12">
    <name type="scientific">Octodon degus</name>
    <name type="common">Degu</name>
    <name type="synonym">Sciurus degus</name>
    <dbReference type="NCBI Taxonomy" id="10160"/>
    <lineage>
        <taxon>Eukaryota</taxon>
        <taxon>Metazoa</taxon>
        <taxon>Chordata</taxon>
        <taxon>Craniata</taxon>
        <taxon>Vertebrata</taxon>
        <taxon>Euteleostomi</taxon>
        <taxon>Mammalia</taxon>
        <taxon>Eutheria</taxon>
        <taxon>Euarchontoglires</taxon>
        <taxon>Glires</taxon>
        <taxon>Rodentia</taxon>
        <taxon>Hystricomorpha</taxon>
        <taxon>Octodontidae</taxon>
        <taxon>Octodon</taxon>
    </lineage>
</organism>
<dbReference type="OrthoDB" id="9808644at2759"/>
<proteinExistence type="predicted"/>
<gene>
    <name evidence="12" type="primary">LOC105740873</name>
</gene>
<evidence type="ECO:0000313" key="12">
    <source>
        <dbReference type="RefSeq" id="XP_023563750.1"/>
    </source>
</evidence>
<dbReference type="GeneID" id="105740873"/>
<dbReference type="AlphaFoldDB" id="A0A6P6DUQ8"/>
<evidence type="ECO:0000256" key="2">
    <source>
        <dbReference type="ARBA" id="ARBA00022475"/>
    </source>
</evidence>
<dbReference type="GO" id="GO:0005886">
    <property type="term" value="C:plasma membrane"/>
    <property type="evidence" value="ECO:0007669"/>
    <property type="project" value="UniProtKB-SubCell"/>
</dbReference>
<dbReference type="PANTHER" id="PTHR11738">
    <property type="entry name" value="MHC CLASS I NK CELL RECEPTOR"/>
    <property type="match status" value="1"/>
</dbReference>
<dbReference type="Pfam" id="PF13895">
    <property type="entry name" value="Ig_2"/>
    <property type="match status" value="1"/>
</dbReference>
<evidence type="ECO:0000256" key="10">
    <source>
        <dbReference type="ARBA" id="ARBA00023319"/>
    </source>
</evidence>
<keyword evidence="8" id="KW-1015">Disulfide bond</keyword>
<dbReference type="Proteomes" id="UP000515203">
    <property type="component" value="Unplaced"/>
</dbReference>
<keyword evidence="10" id="KW-0393">Immunoglobulin domain</keyword>
<dbReference type="Gene3D" id="2.60.40.10">
    <property type="entry name" value="Immunoglobulins"/>
    <property type="match status" value="2"/>
</dbReference>
<name>A0A6P6DUQ8_OCTDE</name>
<keyword evidence="11" id="KW-1185">Reference proteome</keyword>
<dbReference type="InterPro" id="IPR050412">
    <property type="entry name" value="Ig-like_Receptors_ImmuneReg"/>
</dbReference>